<dbReference type="PANTHER" id="PTHR48106">
    <property type="entry name" value="QUINONE OXIDOREDUCTASE PIG3-RELATED"/>
    <property type="match status" value="1"/>
</dbReference>
<dbReference type="InterPro" id="IPR020843">
    <property type="entry name" value="ER"/>
</dbReference>
<dbReference type="GO" id="GO:0070402">
    <property type="term" value="F:NADPH binding"/>
    <property type="evidence" value="ECO:0007669"/>
    <property type="project" value="TreeGrafter"/>
</dbReference>
<evidence type="ECO:0000256" key="1">
    <source>
        <dbReference type="ARBA" id="ARBA00022857"/>
    </source>
</evidence>
<evidence type="ECO:0000259" key="3">
    <source>
        <dbReference type="SMART" id="SM00829"/>
    </source>
</evidence>
<dbReference type="PANTHER" id="PTHR48106:SF18">
    <property type="entry name" value="QUINONE OXIDOREDUCTASE PIG3"/>
    <property type="match status" value="1"/>
</dbReference>
<evidence type="ECO:0000313" key="4">
    <source>
        <dbReference type="Ensembl" id="ENSTGEP00000023993.1"/>
    </source>
</evidence>
<accession>A0A8D2FSV8</accession>
<reference evidence="4" key="1">
    <citation type="submission" date="2018-05" db="EMBL/GenBank/DDBJ databases">
        <title>Whole genome of Theropithecus gelada.</title>
        <authorList>
            <person name="Chiou K.L."/>
            <person name="Snyder-Mackler N."/>
        </authorList>
    </citation>
    <scope>NUCLEOTIDE SEQUENCE [LARGE SCALE GENOMIC DNA]</scope>
</reference>
<keyword evidence="5" id="KW-1185">Reference proteome</keyword>
<dbReference type="SUPFAM" id="SSF51735">
    <property type="entry name" value="NAD(P)-binding Rossmann-fold domains"/>
    <property type="match status" value="1"/>
</dbReference>
<proteinExistence type="predicted"/>
<feature type="domain" description="Enoyl reductase (ER)" evidence="3">
    <location>
        <begin position="71"/>
        <end position="381"/>
    </location>
</feature>
<protein>
    <recommendedName>
        <fullName evidence="3">Enoyl reductase (ER) domain-containing protein</fullName>
    </recommendedName>
</protein>
<dbReference type="AlphaFoldDB" id="A0A8D2FSV8"/>
<evidence type="ECO:0000256" key="2">
    <source>
        <dbReference type="ARBA" id="ARBA00023002"/>
    </source>
</evidence>
<evidence type="ECO:0000313" key="5">
    <source>
        <dbReference type="Proteomes" id="UP000694411"/>
    </source>
</evidence>
<dbReference type="Proteomes" id="UP000694411">
    <property type="component" value="Chromosome 13"/>
</dbReference>
<dbReference type="SMART" id="SM00829">
    <property type="entry name" value="PKS_ER"/>
    <property type="match status" value="1"/>
</dbReference>
<sequence length="384" mass="41379">MGVRDPLEEAVCPFSELKRCDGRTIAVFRAVRQGLLSLQKLSAAFFFTPFFHPSTPVSSCKMLAVHFDKLGGPENLYVKEVTKPSLGEGEVLLKVAVSALNRADLLQTGQYSPPSEASNKATFWASRHMAKLGPGCRGHWKIGDAAMALLPCGGQAQYVTVPEGLLMPIPEGLTLPQAAAIPEAWLTAFQLLHCVGGVQEGETMLIHASMGGVGTAVIQLTRLFNAVPPGDHELQGEHSNGAEAERLGAAAGFDYKKQGFSEGALKATQGVCVGVNAILDCIDGSYWEKNLHCADGRWVLYGVMGGAEVNGPLLSKLLLRSRDQKHKEMLVKTFMEQVLAHFSPGSAVQLQPVIDKVFAMAEIQKAHSHMEVIQNVGRIILEMP</sequence>
<dbReference type="InterPro" id="IPR036291">
    <property type="entry name" value="NAD(P)-bd_dom_sf"/>
</dbReference>
<dbReference type="GO" id="GO:0048038">
    <property type="term" value="F:quinone binding"/>
    <property type="evidence" value="ECO:0007669"/>
    <property type="project" value="TreeGrafter"/>
</dbReference>
<dbReference type="InterPro" id="IPR011032">
    <property type="entry name" value="GroES-like_sf"/>
</dbReference>
<name>A0A8D2FSV8_THEGE</name>
<organism evidence="4 5">
    <name type="scientific">Theropithecus gelada</name>
    <name type="common">Gelada baboon</name>
    <dbReference type="NCBI Taxonomy" id="9565"/>
    <lineage>
        <taxon>Eukaryota</taxon>
        <taxon>Metazoa</taxon>
        <taxon>Chordata</taxon>
        <taxon>Craniata</taxon>
        <taxon>Vertebrata</taxon>
        <taxon>Euteleostomi</taxon>
        <taxon>Mammalia</taxon>
        <taxon>Eutheria</taxon>
        <taxon>Euarchontoglires</taxon>
        <taxon>Primates</taxon>
        <taxon>Haplorrhini</taxon>
        <taxon>Catarrhini</taxon>
        <taxon>Cercopithecidae</taxon>
        <taxon>Cercopithecinae</taxon>
        <taxon>Theropithecus</taxon>
    </lineage>
</organism>
<dbReference type="GO" id="GO:0003960">
    <property type="term" value="F:quinone reductase (NADPH) activity"/>
    <property type="evidence" value="ECO:0007669"/>
    <property type="project" value="TreeGrafter"/>
</dbReference>
<dbReference type="SUPFAM" id="SSF50129">
    <property type="entry name" value="GroES-like"/>
    <property type="match status" value="1"/>
</dbReference>
<reference evidence="4" key="2">
    <citation type="submission" date="2025-08" db="UniProtKB">
        <authorList>
            <consortium name="Ensembl"/>
        </authorList>
    </citation>
    <scope>IDENTIFICATION</scope>
</reference>
<dbReference type="Gene3D" id="3.90.180.10">
    <property type="entry name" value="Medium-chain alcohol dehydrogenases, catalytic domain"/>
    <property type="match status" value="1"/>
</dbReference>
<dbReference type="Gene3D" id="3.40.50.720">
    <property type="entry name" value="NAD(P)-binding Rossmann-like Domain"/>
    <property type="match status" value="1"/>
</dbReference>
<reference evidence="4" key="3">
    <citation type="submission" date="2025-09" db="UniProtKB">
        <authorList>
            <consortium name="Ensembl"/>
        </authorList>
    </citation>
    <scope>IDENTIFICATION</scope>
</reference>
<dbReference type="Ensembl" id="ENSTGET00000028617.1">
    <property type="protein sequence ID" value="ENSTGEP00000023993.1"/>
    <property type="gene ID" value="ENSTGEG00000019399.1"/>
</dbReference>
<keyword evidence="1" id="KW-0521">NADP</keyword>
<dbReference type="Pfam" id="PF13602">
    <property type="entry name" value="ADH_zinc_N_2"/>
    <property type="match status" value="1"/>
</dbReference>
<keyword evidence="2" id="KW-0560">Oxidoreductase</keyword>